<dbReference type="NCBIfam" id="TIGR00502">
    <property type="entry name" value="nagB"/>
    <property type="match status" value="1"/>
</dbReference>
<evidence type="ECO:0000313" key="10">
    <source>
        <dbReference type="Proteomes" id="UP001175261"/>
    </source>
</evidence>
<comment type="function">
    <text evidence="5">Catalyzes the reversible conversion of alpha-D-glucosamine 6-phosphate (GlcN-6P) into beta-D-fructose 6-phosphate (Fru-6P) and ammonium ion, a regulatory reaction step in de novo uridine diphosphate-N-acetyl-alpha-D-glucosamine (UDP-GlcNAc) biosynthesis via hexosamine pathway.</text>
</comment>
<dbReference type="EMBL" id="JAPDFR010000003">
    <property type="protein sequence ID" value="KAK0388290.1"/>
    <property type="molecule type" value="Genomic_DNA"/>
</dbReference>
<dbReference type="Gene3D" id="3.40.50.1360">
    <property type="match status" value="1"/>
</dbReference>
<evidence type="ECO:0000256" key="6">
    <source>
        <dbReference type="RuleBase" id="RU361197"/>
    </source>
</evidence>
<keyword evidence="3 6" id="KW-0378">Hydrolase</keyword>
<comment type="similarity">
    <text evidence="2 6">Belongs to the glucosamine/galactosamine-6-phosphate isomerase family.</text>
</comment>
<comment type="catalytic activity">
    <reaction evidence="1 6">
        <text>alpha-D-glucosamine 6-phosphate + H2O = beta-D-fructose 6-phosphate + NH4(+)</text>
        <dbReference type="Rhea" id="RHEA:12172"/>
        <dbReference type="ChEBI" id="CHEBI:15377"/>
        <dbReference type="ChEBI" id="CHEBI:28938"/>
        <dbReference type="ChEBI" id="CHEBI:57634"/>
        <dbReference type="ChEBI" id="CHEBI:75989"/>
        <dbReference type="EC" id="3.5.99.6"/>
    </reaction>
</comment>
<gene>
    <name evidence="9" type="ORF">NLU13_4535</name>
</gene>
<name>A0AA39GJ25_SARSR</name>
<evidence type="ECO:0000256" key="1">
    <source>
        <dbReference type="ARBA" id="ARBA00000644"/>
    </source>
</evidence>
<dbReference type="HAMAP" id="MF_01241">
    <property type="entry name" value="GlcN6P_deamin"/>
    <property type="match status" value="1"/>
</dbReference>
<evidence type="ECO:0000256" key="2">
    <source>
        <dbReference type="ARBA" id="ARBA00005526"/>
    </source>
</evidence>
<dbReference type="PANTHER" id="PTHR11280:SF5">
    <property type="entry name" value="GLUCOSAMINE-6-PHOSPHATE ISOMERASE"/>
    <property type="match status" value="1"/>
</dbReference>
<evidence type="ECO:0000256" key="7">
    <source>
        <dbReference type="SAM" id="MobiDB-lite"/>
    </source>
</evidence>
<protein>
    <recommendedName>
        <fullName evidence="6">Glucosamine-6-phosphate isomerase</fullName>
        <ecNumber evidence="6">3.5.99.6</ecNumber>
    </recommendedName>
    <alternativeName>
        <fullName evidence="6">Glucosamine-6-phosphate isomerase</fullName>
    </alternativeName>
</protein>
<dbReference type="Proteomes" id="UP001175261">
    <property type="component" value="Unassembled WGS sequence"/>
</dbReference>
<dbReference type="InterPro" id="IPR037171">
    <property type="entry name" value="NagB/RpiA_transferase-like"/>
</dbReference>
<feature type="domain" description="Glucosamine/galactosamine-6-phosphate isomerase" evidence="8">
    <location>
        <begin position="8"/>
        <end position="233"/>
    </location>
</feature>
<keyword evidence="4 6" id="KW-0119">Carbohydrate metabolism</keyword>
<proteinExistence type="inferred from homology"/>
<accession>A0AA39GJ25</accession>
<dbReference type="PANTHER" id="PTHR11280">
    <property type="entry name" value="GLUCOSAMINE-6-PHOSPHATE ISOMERASE"/>
    <property type="match status" value="1"/>
</dbReference>
<dbReference type="EC" id="3.5.99.6" evidence="6"/>
<evidence type="ECO:0000256" key="3">
    <source>
        <dbReference type="ARBA" id="ARBA00022801"/>
    </source>
</evidence>
<sequence>MRLIIRPDDTSSADYTARYIMDRIRTFAPTPERPFVLGLPTGGSPVPVYKAMVAEFKAGLISFENVITFNMDEYIGIPSSHPESYHSYMFRNFFSHVDVKPENIHILNGNAANLEEECLAYEAKIKQVGGIELFLGGVGPDGHIAFNEPGSSLASRTRVKTLAMDTIRANARFFGGDLSKVPQMALTVGVQTVMEAREVVIIATGASKAVALQKAVEGGVNHMWTLSCLQLHPYSMIVADEDATLELQVKTVRYFKSIEMVGLGKGFAQSLPLRLRTSSLASPPQTPNSKSPPMPQEVDTVELTPDSMSSRMGSWPVV</sequence>
<dbReference type="SUPFAM" id="SSF100950">
    <property type="entry name" value="NagB/RpiA/CoA transferase-like"/>
    <property type="match status" value="1"/>
</dbReference>
<evidence type="ECO:0000256" key="5">
    <source>
        <dbReference type="ARBA" id="ARBA00049961"/>
    </source>
</evidence>
<dbReference type="GO" id="GO:0005829">
    <property type="term" value="C:cytosol"/>
    <property type="evidence" value="ECO:0007669"/>
    <property type="project" value="UniProtKB-ARBA"/>
</dbReference>
<evidence type="ECO:0000313" key="9">
    <source>
        <dbReference type="EMBL" id="KAK0388290.1"/>
    </source>
</evidence>
<feature type="region of interest" description="Disordered" evidence="7">
    <location>
        <begin position="278"/>
        <end position="318"/>
    </location>
</feature>
<dbReference type="PROSITE" id="PS01161">
    <property type="entry name" value="GLC_GALNAC_ISOMERASE"/>
    <property type="match status" value="1"/>
</dbReference>
<evidence type="ECO:0000256" key="4">
    <source>
        <dbReference type="ARBA" id="ARBA00023277"/>
    </source>
</evidence>
<dbReference type="GO" id="GO:0019262">
    <property type="term" value="P:N-acetylneuraminate catabolic process"/>
    <property type="evidence" value="ECO:0007669"/>
    <property type="project" value="TreeGrafter"/>
</dbReference>
<dbReference type="FunFam" id="3.40.50.1360:FF:000002">
    <property type="entry name" value="Glucosamine-6-phosphate deaminase"/>
    <property type="match status" value="1"/>
</dbReference>
<dbReference type="GO" id="GO:0042802">
    <property type="term" value="F:identical protein binding"/>
    <property type="evidence" value="ECO:0007669"/>
    <property type="project" value="TreeGrafter"/>
</dbReference>
<keyword evidence="10" id="KW-1185">Reference proteome</keyword>
<dbReference type="InterPro" id="IPR004547">
    <property type="entry name" value="Glucosamine6P_isomerase"/>
</dbReference>
<comment type="caution">
    <text evidence="9">The sequence shown here is derived from an EMBL/GenBank/DDBJ whole genome shotgun (WGS) entry which is preliminary data.</text>
</comment>
<dbReference type="InterPro" id="IPR018321">
    <property type="entry name" value="Glucosamine6P_isomerase_CS"/>
</dbReference>
<reference evidence="9" key="1">
    <citation type="submission" date="2022-10" db="EMBL/GenBank/DDBJ databases">
        <title>Determination and structural analysis of whole genome sequence of Sarocladium strictum F4-1.</title>
        <authorList>
            <person name="Hu L."/>
            <person name="Jiang Y."/>
        </authorList>
    </citation>
    <scope>NUCLEOTIDE SEQUENCE</scope>
    <source>
        <strain evidence="9">F4-1</strain>
    </source>
</reference>
<dbReference type="GO" id="GO:0004342">
    <property type="term" value="F:glucosamine-6-phosphate deaminase activity"/>
    <property type="evidence" value="ECO:0007669"/>
    <property type="project" value="UniProtKB-UniRule"/>
</dbReference>
<dbReference type="GO" id="GO:0005975">
    <property type="term" value="P:carbohydrate metabolic process"/>
    <property type="evidence" value="ECO:0007669"/>
    <property type="project" value="InterPro"/>
</dbReference>
<dbReference type="CDD" id="cd01399">
    <property type="entry name" value="GlcN6P_deaminase"/>
    <property type="match status" value="1"/>
</dbReference>
<organism evidence="9 10">
    <name type="scientific">Sarocladium strictum</name>
    <name type="common">Black bundle disease fungus</name>
    <name type="synonym">Acremonium strictum</name>
    <dbReference type="NCBI Taxonomy" id="5046"/>
    <lineage>
        <taxon>Eukaryota</taxon>
        <taxon>Fungi</taxon>
        <taxon>Dikarya</taxon>
        <taxon>Ascomycota</taxon>
        <taxon>Pezizomycotina</taxon>
        <taxon>Sordariomycetes</taxon>
        <taxon>Hypocreomycetidae</taxon>
        <taxon>Hypocreales</taxon>
        <taxon>Sarocladiaceae</taxon>
        <taxon>Sarocladium</taxon>
    </lineage>
</organism>
<dbReference type="AlphaFoldDB" id="A0AA39GJ25"/>
<dbReference type="GO" id="GO:0006043">
    <property type="term" value="P:glucosamine catabolic process"/>
    <property type="evidence" value="ECO:0007669"/>
    <property type="project" value="TreeGrafter"/>
</dbReference>
<evidence type="ECO:0000259" key="8">
    <source>
        <dbReference type="Pfam" id="PF01182"/>
    </source>
</evidence>
<dbReference type="InterPro" id="IPR006148">
    <property type="entry name" value="Glc/Gal-6P_isomerase"/>
</dbReference>
<feature type="compositionally biased region" description="Pro residues" evidence="7">
    <location>
        <begin position="284"/>
        <end position="295"/>
    </location>
</feature>
<dbReference type="Pfam" id="PF01182">
    <property type="entry name" value="Glucosamine_iso"/>
    <property type="match status" value="1"/>
</dbReference>
<dbReference type="GO" id="GO:0006046">
    <property type="term" value="P:N-acetylglucosamine catabolic process"/>
    <property type="evidence" value="ECO:0007669"/>
    <property type="project" value="TreeGrafter"/>
</dbReference>